<dbReference type="PANTHER" id="PTHR37419:SF1">
    <property type="entry name" value="SERINE_THREONINE-PROTEIN KINASE TOXIN HIPA"/>
    <property type="match status" value="1"/>
</dbReference>
<dbReference type="PANTHER" id="PTHR37419">
    <property type="entry name" value="SERINE/THREONINE-PROTEIN KINASE TOXIN HIPA"/>
    <property type="match status" value="1"/>
</dbReference>
<dbReference type="InterPro" id="IPR012893">
    <property type="entry name" value="HipA-like_C"/>
</dbReference>
<gene>
    <name evidence="6" type="ORF">Rleg4DRAFT_1499</name>
</gene>
<dbReference type="Pfam" id="PF07804">
    <property type="entry name" value="HipA_C"/>
    <property type="match status" value="1"/>
</dbReference>
<reference evidence="6 7" key="1">
    <citation type="submission" date="2012-02" db="EMBL/GenBank/DDBJ databases">
        <title>Improved High-Quality Draft Sequence of Rhizobium leguminosarum bv. trifolii WSM2297.</title>
        <authorList>
            <consortium name="US DOE Joint Genome Institute"/>
            <person name="Lucas S."/>
            <person name="Han J."/>
            <person name="Lapidus A."/>
            <person name="Cheng J.-F."/>
            <person name="Goodwin L."/>
            <person name="Pitluck S."/>
            <person name="Peters L."/>
            <person name="Ovchinnikova G."/>
            <person name="Zhang X."/>
            <person name="Detter J.C."/>
            <person name="Han C."/>
            <person name="Tapia R."/>
            <person name="Land M."/>
            <person name="Hauser L."/>
            <person name="Kyrpides N."/>
            <person name="Ivanova N."/>
            <person name="Pagani I."/>
            <person name="Brau L."/>
            <person name="Yates R."/>
            <person name="O'Hara G."/>
            <person name="Rui T."/>
            <person name="Howieson J."/>
            <person name="Reeve W."/>
            <person name="Woyke T."/>
        </authorList>
    </citation>
    <scope>NUCLEOTIDE SEQUENCE [LARGE SCALE GENOMIC DNA]</scope>
    <source>
        <strain evidence="6 7">WSM2297</strain>
    </source>
</reference>
<dbReference type="Proteomes" id="UP000005732">
    <property type="component" value="Unassembled WGS sequence"/>
</dbReference>
<evidence type="ECO:0000313" key="7">
    <source>
        <dbReference type="Proteomes" id="UP000005732"/>
    </source>
</evidence>
<evidence type="ECO:0000256" key="3">
    <source>
        <dbReference type="ARBA" id="ARBA00022777"/>
    </source>
</evidence>
<dbReference type="RefSeq" id="WP_003580206.1">
    <property type="nucleotide sequence ID" value="NZ_JH719395.1"/>
</dbReference>
<dbReference type="Pfam" id="PF13657">
    <property type="entry name" value="Couple_hipA"/>
    <property type="match status" value="1"/>
</dbReference>
<dbReference type="GO" id="GO:0004674">
    <property type="term" value="F:protein serine/threonine kinase activity"/>
    <property type="evidence" value="ECO:0007669"/>
    <property type="project" value="TreeGrafter"/>
</dbReference>
<keyword evidence="3" id="KW-0418">Kinase</keyword>
<sequence length="422" mass="45855">MTARLLNVWWDGRIAGQFMQDRHGDIGFVYARAWLDDDKTLPLSASLPKRAERFSRRECRPFFAGLLPEENQRIAAAQALGVSPANDFALLDHLGGDVAGALQLLAEGQLPAQTGPIANRQPAPLDEAGIVRVLEALPMRPLLAGEEGLRLSLAGAQSKLPVVLVDGRIELPLPGQATTHILKPPIARFKATTENEAFVMRLAAAIDLDVAAVEPRYVQERPFLLVERYDRLRDAVGLVRRIHQEDFCQALGVPPETKYASEGGPTFKDCFELLRRISARPAVDVLKLLDAAIFNLIAGNADAHGKNFSILYDSQGPRLAKLYDLLSTVIYPELSLKLAMRIGKRATLAEMDAEGWQAFAGEAGIGTPLLRRRVNEVCDKVITLTGKVADELADGSPDRDPIDEIAGLITGRAAAAGLTLKA</sequence>
<organism evidence="6 7">
    <name type="scientific">Rhizobium leguminosarum bv. trifolii WSM2297</name>
    <dbReference type="NCBI Taxonomy" id="754762"/>
    <lineage>
        <taxon>Bacteria</taxon>
        <taxon>Pseudomonadati</taxon>
        <taxon>Pseudomonadota</taxon>
        <taxon>Alphaproteobacteria</taxon>
        <taxon>Hyphomicrobiales</taxon>
        <taxon>Rhizobiaceae</taxon>
        <taxon>Rhizobium/Agrobacterium group</taxon>
        <taxon>Rhizobium</taxon>
    </lineage>
</organism>
<evidence type="ECO:0000259" key="4">
    <source>
        <dbReference type="Pfam" id="PF07804"/>
    </source>
</evidence>
<dbReference type="Gene3D" id="1.10.1070.20">
    <property type="match status" value="1"/>
</dbReference>
<proteinExistence type="inferred from homology"/>
<dbReference type="InterPro" id="IPR017508">
    <property type="entry name" value="HipA_N1"/>
</dbReference>
<evidence type="ECO:0000256" key="1">
    <source>
        <dbReference type="ARBA" id="ARBA00010164"/>
    </source>
</evidence>
<dbReference type="InterPro" id="IPR052028">
    <property type="entry name" value="HipA_Ser/Thr_kinase"/>
</dbReference>
<dbReference type="GO" id="GO:0005829">
    <property type="term" value="C:cytosol"/>
    <property type="evidence" value="ECO:0007669"/>
    <property type="project" value="TreeGrafter"/>
</dbReference>
<accession>J0KQT4</accession>
<protein>
    <submittedName>
        <fullName evidence="6">HipA domain-containing protein</fullName>
    </submittedName>
</protein>
<dbReference type="NCBIfam" id="TIGR03071">
    <property type="entry name" value="couple_hipA"/>
    <property type="match status" value="1"/>
</dbReference>
<dbReference type="EMBL" id="JH719395">
    <property type="protein sequence ID" value="EJC79894.1"/>
    <property type="molecule type" value="Genomic_DNA"/>
</dbReference>
<comment type="similarity">
    <text evidence="1">Belongs to the HipA Ser/Thr kinase family.</text>
</comment>
<dbReference type="CDD" id="cd17793">
    <property type="entry name" value="HipA"/>
    <property type="match status" value="1"/>
</dbReference>
<feature type="domain" description="HipA N-terminal subdomain 1" evidence="5">
    <location>
        <begin position="6"/>
        <end position="104"/>
    </location>
</feature>
<evidence type="ECO:0000259" key="5">
    <source>
        <dbReference type="Pfam" id="PF13657"/>
    </source>
</evidence>
<evidence type="ECO:0000256" key="2">
    <source>
        <dbReference type="ARBA" id="ARBA00022679"/>
    </source>
</evidence>
<feature type="domain" description="HipA-like C-terminal" evidence="4">
    <location>
        <begin position="151"/>
        <end position="381"/>
    </location>
</feature>
<keyword evidence="2" id="KW-0808">Transferase</keyword>
<dbReference type="OrthoDB" id="9805913at2"/>
<name>J0KQT4_RHILT</name>
<dbReference type="HOGENOM" id="CLU_030167_1_0_5"/>
<evidence type="ECO:0000313" key="6">
    <source>
        <dbReference type="EMBL" id="EJC79894.1"/>
    </source>
</evidence>
<dbReference type="AlphaFoldDB" id="J0KQT4"/>